<gene>
    <name evidence="4" type="ORF">PSNMU_V1.4_AUG-EV-PASAV3_0077440</name>
</gene>
<reference evidence="4 5" key="1">
    <citation type="submission" date="2019-01" db="EMBL/GenBank/DDBJ databases">
        <authorList>
            <person name="Ferrante I. M."/>
        </authorList>
    </citation>
    <scope>NUCLEOTIDE SEQUENCE [LARGE SCALE GENOMIC DNA]</scope>
    <source>
        <strain evidence="4 5">B856</strain>
    </source>
</reference>
<dbReference type="Pfam" id="PF00487">
    <property type="entry name" value="FA_desaturase"/>
    <property type="match status" value="1"/>
</dbReference>
<evidence type="ECO:0000259" key="3">
    <source>
        <dbReference type="SMART" id="SM01117"/>
    </source>
</evidence>
<evidence type="ECO:0000313" key="5">
    <source>
        <dbReference type="Proteomes" id="UP000291116"/>
    </source>
</evidence>
<accession>A0A448ZFS5</accession>
<dbReference type="SMART" id="SM01117">
    <property type="entry name" value="Cyt-b5"/>
    <property type="match status" value="1"/>
</dbReference>
<protein>
    <recommendedName>
        <fullName evidence="3">Cytochrome b5 heme-binding domain-containing protein</fullName>
    </recommendedName>
</protein>
<dbReference type="EMBL" id="CAACVS010000314">
    <property type="protein sequence ID" value="VEU40903.1"/>
    <property type="molecule type" value="Genomic_DNA"/>
</dbReference>
<dbReference type="GO" id="GO:0016717">
    <property type="term" value="F:oxidoreductase activity, acting on paired donors, with oxidation of a pair of donors resulting in the reduction of molecular oxygen to two molecules of water"/>
    <property type="evidence" value="ECO:0007669"/>
    <property type="project" value="TreeGrafter"/>
</dbReference>
<keyword evidence="5" id="KW-1185">Reference proteome</keyword>
<dbReference type="SUPFAM" id="SSF55856">
    <property type="entry name" value="Cytochrome b5-like heme/steroid binding domain"/>
    <property type="match status" value="1"/>
</dbReference>
<evidence type="ECO:0000313" key="4">
    <source>
        <dbReference type="EMBL" id="VEU40903.1"/>
    </source>
</evidence>
<dbReference type="GO" id="GO:0016020">
    <property type="term" value="C:membrane"/>
    <property type="evidence" value="ECO:0007669"/>
    <property type="project" value="TreeGrafter"/>
</dbReference>
<dbReference type="InterPro" id="IPR005804">
    <property type="entry name" value="FA_desaturase_dom"/>
</dbReference>
<proteinExistence type="predicted"/>
<feature type="domain" description="Cytochrome b5 heme-binding" evidence="3">
    <location>
        <begin position="29"/>
        <end position="96"/>
    </location>
</feature>
<evidence type="ECO:0000256" key="2">
    <source>
        <dbReference type="SAM" id="Phobius"/>
    </source>
</evidence>
<organism evidence="4 5">
    <name type="scientific">Pseudo-nitzschia multistriata</name>
    <dbReference type="NCBI Taxonomy" id="183589"/>
    <lineage>
        <taxon>Eukaryota</taxon>
        <taxon>Sar</taxon>
        <taxon>Stramenopiles</taxon>
        <taxon>Ochrophyta</taxon>
        <taxon>Bacillariophyta</taxon>
        <taxon>Bacillariophyceae</taxon>
        <taxon>Bacillariophycidae</taxon>
        <taxon>Bacillariales</taxon>
        <taxon>Bacillariaceae</taxon>
        <taxon>Pseudo-nitzschia</taxon>
    </lineage>
</organism>
<dbReference type="Proteomes" id="UP000291116">
    <property type="component" value="Unassembled WGS sequence"/>
</dbReference>
<name>A0A448ZFS5_9STRA</name>
<evidence type="ECO:0000256" key="1">
    <source>
        <dbReference type="SAM" id="MobiDB-lite"/>
    </source>
</evidence>
<feature type="transmembrane region" description="Helical" evidence="2">
    <location>
        <begin position="253"/>
        <end position="274"/>
    </location>
</feature>
<dbReference type="Pfam" id="PF00173">
    <property type="entry name" value="Cyt-b5"/>
    <property type="match status" value="1"/>
</dbReference>
<dbReference type="InterPro" id="IPR012171">
    <property type="entry name" value="Fatty_acid_desaturase"/>
</dbReference>
<keyword evidence="2" id="KW-0812">Transmembrane</keyword>
<dbReference type="PIRSF" id="PIRSF015921">
    <property type="entry name" value="FA_sphinglp_des"/>
    <property type="match status" value="1"/>
</dbReference>
<dbReference type="InterPro" id="IPR001199">
    <property type="entry name" value="Cyt_B5-like_heme/steroid-bd"/>
</dbReference>
<dbReference type="PANTHER" id="PTHR19353">
    <property type="entry name" value="FATTY ACID DESATURASE 2"/>
    <property type="match status" value="1"/>
</dbReference>
<dbReference type="CDD" id="cd03506">
    <property type="entry name" value="Delta6-FADS-like"/>
    <property type="match status" value="1"/>
</dbReference>
<dbReference type="Gene3D" id="3.10.120.10">
    <property type="entry name" value="Cytochrome b5-like heme/steroid binding domain"/>
    <property type="match status" value="1"/>
</dbReference>
<dbReference type="GO" id="GO:0006629">
    <property type="term" value="P:lipid metabolic process"/>
    <property type="evidence" value="ECO:0007669"/>
    <property type="project" value="InterPro"/>
</dbReference>
<feature type="region of interest" description="Disordered" evidence="1">
    <location>
        <begin position="1"/>
        <end position="22"/>
    </location>
</feature>
<feature type="transmembrane region" description="Helical" evidence="2">
    <location>
        <begin position="326"/>
        <end position="347"/>
    </location>
</feature>
<keyword evidence="2" id="KW-0472">Membrane</keyword>
<dbReference type="OrthoDB" id="260519at2759"/>
<feature type="transmembrane region" description="Helical" evidence="2">
    <location>
        <begin position="301"/>
        <end position="320"/>
    </location>
</feature>
<dbReference type="PANTHER" id="PTHR19353:SF75">
    <property type="entry name" value="FATTY ACID DESATURASE, PUTATIVE-RELATED"/>
    <property type="match status" value="1"/>
</dbReference>
<keyword evidence="2" id="KW-1133">Transmembrane helix</keyword>
<dbReference type="AlphaFoldDB" id="A0A448ZFS5"/>
<feature type="transmembrane region" description="Helical" evidence="2">
    <location>
        <begin position="131"/>
        <end position="150"/>
    </location>
</feature>
<sequence length="465" mass="52909">MAPDADRLRQRQTKVLSDKSDADSTEPVLRISTLKSIGETEIVIDGGIYDIKDFDHPGGESIQLFGGNDVTVQYKMIHPYHTTKHLEKMKRVGTVPDYSSEYIWDTPFEREIKKEVFKIVRRGREFGTWGYFARAFFYIGLFFALQYYWVTTPTTYALAIVYGVSQALIGLNVQHDANHGAASKKAWVNDLLGLGADFIGGSKWLWMEQHWTHHSFTNHHEMDPDSYGAEPMLLWNDYPPGHEKRRFVHKFQAFYYLFVLAGYWASAVFNTQILDLKQAGAKEVGINMENPYIRKSRKYAIGLRILYILTNCVAPFYTVGGFSMAVFGHILVMGAASSLTLATLFALSHNFEKVDRDPTYDTRHGGEGTCWFKSQVETSSTYGGFISGALTGGLNFQVEHHLFPRMSSAWYPFIAPKVREVCKKHGVQYAYYPWVWQNLVSTIKYIHQAGNASNWAHGNPYTGSQ</sequence>
<dbReference type="InterPro" id="IPR036400">
    <property type="entry name" value="Cyt_B5-like_heme/steroid_sf"/>
</dbReference>